<dbReference type="EMBL" id="JABSTQ010009548">
    <property type="protein sequence ID" value="KAG0428259.1"/>
    <property type="molecule type" value="Genomic_DNA"/>
</dbReference>
<proteinExistence type="predicted"/>
<evidence type="ECO:0000313" key="2">
    <source>
        <dbReference type="Proteomes" id="UP000805193"/>
    </source>
</evidence>
<evidence type="ECO:0000313" key="1">
    <source>
        <dbReference type="EMBL" id="KAG0428259.1"/>
    </source>
</evidence>
<organism evidence="1 2">
    <name type="scientific">Ixodes persulcatus</name>
    <name type="common">Taiga tick</name>
    <dbReference type="NCBI Taxonomy" id="34615"/>
    <lineage>
        <taxon>Eukaryota</taxon>
        <taxon>Metazoa</taxon>
        <taxon>Ecdysozoa</taxon>
        <taxon>Arthropoda</taxon>
        <taxon>Chelicerata</taxon>
        <taxon>Arachnida</taxon>
        <taxon>Acari</taxon>
        <taxon>Parasitiformes</taxon>
        <taxon>Ixodida</taxon>
        <taxon>Ixodoidea</taxon>
        <taxon>Ixodidae</taxon>
        <taxon>Ixodinae</taxon>
        <taxon>Ixodes</taxon>
    </lineage>
</organism>
<protein>
    <submittedName>
        <fullName evidence="1">Uncharacterized protein</fullName>
    </submittedName>
</protein>
<reference evidence="1 2" key="1">
    <citation type="journal article" date="2020" name="Cell">
        <title>Large-Scale Comparative Analyses of Tick Genomes Elucidate Their Genetic Diversity and Vector Capacities.</title>
        <authorList>
            <consortium name="Tick Genome and Microbiome Consortium (TIGMIC)"/>
            <person name="Jia N."/>
            <person name="Wang J."/>
            <person name="Shi W."/>
            <person name="Du L."/>
            <person name="Sun Y."/>
            <person name="Zhan W."/>
            <person name="Jiang J.F."/>
            <person name="Wang Q."/>
            <person name="Zhang B."/>
            <person name="Ji P."/>
            <person name="Bell-Sakyi L."/>
            <person name="Cui X.M."/>
            <person name="Yuan T.T."/>
            <person name="Jiang B.G."/>
            <person name="Yang W.F."/>
            <person name="Lam T.T."/>
            <person name="Chang Q.C."/>
            <person name="Ding S.J."/>
            <person name="Wang X.J."/>
            <person name="Zhu J.G."/>
            <person name="Ruan X.D."/>
            <person name="Zhao L."/>
            <person name="Wei J.T."/>
            <person name="Ye R.Z."/>
            <person name="Que T.C."/>
            <person name="Du C.H."/>
            <person name="Zhou Y.H."/>
            <person name="Cheng J.X."/>
            <person name="Dai P.F."/>
            <person name="Guo W.B."/>
            <person name="Han X.H."/>
            <person name="Huang E.J."/>
            <person name="Li L.F."/>
            <person name="Wei W."/>
            <person name="Gao Y.C."/>
            <person name="Liu J.Z."/>
            <person name="Shao H.Z."/>
            <person name="Wang X."/>
            <person name="Wang C.C."/>
            <person name="Yang T.C."/>
            <person name="Huo Q.B."/>
            <person name="Li W."/>
            <person name="Chen H.Y."/>
            <person name="Chen S.E."/>
            <person name="Zhou L.G."/>
            <person name="Ni X.B."/>
            <person name="Tian J.H."/>
            <person name="Sheng Y."/>
            <person name="Liu T."/>
            <person name="Pan Y.S."/>
            <person name="Xia L.Y."/>
            <person name="Li J."/>
            <person name="Zhao F."/>
            <person name="Cao W.C."/>
        </authorList>
    </citation>
    <scope>NUCLEOTIDE SEQUENCE [LARGE SCALE GENOMIC DNA]</scope>
    <source>
        <strain evidence="1">Iper-2018</strain>
    </source>
</reference>
<name>A0AC60Q5R4_IXOPE</name>
<gene>
    <name evidence="1" type="ORF">HPB47_024739</name>
</gene>
<keyword evidence="2" id="KW-1185">Reference proteome</keyword>
<dbReference type="Proteomes" id="UP000805193">
    <property type="component" value="Unassembled WGS sequence"/>
</dbReference>
<accession>A0AC60Q5R4</accession>
<comment type="caution">
    <text evidence="1">The sequence shown here is derived from an EMBL/GenBank/DDBJ whole genome shotgun (WGS) entry which is preliminary data.</text>
</comment>
<sequence length="489" mass="55431">MWKIPDAYPNKLEVGGGTMRTSDEDLPAELQRIADEELGETDQGRADALARLNQLLDEEPELNARRDNVFLLRYIRVRKYNIEATLATLKYYYKNRAAYPCIYDNFLPSNAKPASRRIFMVLPNPDVHGRRVLFIRSGSWIPSLSTHSEAQQAMHLVLEFLAADPSSQTVGITVLVDDQGLCMSKLFSVNIANKLEVGGEAMRTSDEDLPAELQRIAYEELGETDQGRADALARLNQLLDEDPELNARRDNVFLLRYIRVRKYNIEATLATLKYYYKNRAAYPCIYDNFLPSNAKSASRCIFMVLPNPDVHGRRVLLIRSGAWIPSLATFREAHQAMHLVLEFLAADPSTQTIGISVLVDDQGLSMSKLLSINIGLLKQSTEFMLKCLPFRLKAIHVIRQSFVYDILMSIIRHLIGRKYTERIHLHGMNFEGLHNELPADTLPEEYGGSGPALDFEAFWSLVDAQEPSFVQNNGYGYLKTKKKATRSPK</sequence>